<feature type="domain" description="DUF4394" evidence="1">
    <location>
        <begin position="124"/>
        <end position="231"/>
    </location>
</feature>
<dbReference type="SUPFAM" id="SSF101898">
    <property type="entry name" value="NHL repeat"/>
    <property type="match status" value="1"/>
</dbReference>
<accession>A0ABY6BER2</accession>
<gene>
    <name evidence="2" type="ORF">N4264_23115</name>
</gene>
<dbReference type="RefSeq" id="WP_261694565.1">
    <property type="nucleotide sequence ID" value="NZ_CP104694.1"/>
</dbReference>
<dbReference type="InterPro" id="IPR011042">
    <property type="entry name" value="6-blade_b-propeller_TolB-like"/>
</dbReference>
<dbReference type="EMBL" id="CP104694">
    <property type="protein sequence ID" value="UXI67595.1"/>
    <property type="molecule type" value="Genomic_DNA"/>
</dbReference>
<evidence type="ECO:0000313" key="3">
    <source>
        <dbReference type="Proteomes" id="UP001064632"/>
    </source>
</evidence>
<organism evidence="2 3">
    <name type="scientific">Tahibacter amnicola</name>
    <dbReference type="NCBI Taxonomy" id="2976241"/>
    <lineage>
        <taxon>Bacteria</taxon>
        <taxon>Pseudomonadati</taxon>
        <taxon>Pseudomonadota</taxon>
        <taxon>Gammaproteobacteria</taxon>
        <taxon>Lysobacterales</taxon>
        <taxon>Rhodanobacteraceae</taxon>
        <taxon>Tahibacter</taxon>
    </lineage>
</organism>
<dbReference type="Gene3D" id="2.120.10.30">
    <property type="entry name" value="TolB, C-terminal domain"/>
    <property type="match status" value="1"/>
</dbReference>
<protein>
    <submittedName>
        <fullName evidence="2">DUF4394 domain-containing protein</fullName>
    </submittedName>
</protein>
<evidence type="ECO:0000259" key="1">
    <source>
        <dbReference type="Pfam" id="PF14339"/>
    </source>
</evidence>
<sequence>MARSADPIIAYAVNLRSRNLVSFDLATPALTTTIAPQARDIYAGDFFGGDFSRLHVIDNATSQLMTLDTTTGAESLVAALTRPPGTALWTGMAADAVSGRVYVTLIDESGETTTLATIDPATGAASVIGIVSPATLVIDIAASATGDLYGVDIDNDSLIRIDKRSGFATVIGPLGFDANFAQDLDFDERDNVLYMASHAGNGDGTLRRVDLGTGHATTIGRIGTSGQYDAFAIARAGVCTQDIDVPWLSISATAGVVGPGDSDSVTVQVDSAGLADGGHAATLCLRTSDAGRGLTPIPVYLHVGDNVFRDGFE</sequence>
<keyword evidence="3" id="KW-1185">Reference proteome</keyword>
<name>A0ABY6BER2_9GAMM</name>
<dbReference type="Pfam" id="PF14339">
    <property type="entry name" value="DUF4394"/>
    <property type="match status" value="1"/>
</dbReference>
<dbReference type="InterPro" id="IPR025507">
    <property type="entry name" value="DUF4394"/>
</dbReference>
<proteinExistence type="predicted"/>
<reference evidence="2" key="1">
    <citation type="submission" date="2022-09" db="EMBL/GenBank/DDBJ databases">
        <title>Tahibacter sp. nov., isolated from a fresh water.</title>
        <authorList>
            <person name="Baek J.H."/>
            <person name="Lee J.K."/>
            <person name="Kim J.M."/>
            <person name="Jeon C.O."/>
        </authorList>
    </citation>
    <scope>NUCLEOTIDE SEQUENCE</scope>
    <source>
        <strain evidence="2">W38</strain>
    </source>
</reference>
<evidence type="ECO:0000313" key="2">
    <source>
        <dbReference type="EMBL" id="UXI67595.1"/>
    </source>
</evidence>
<dbReference type="Proteomes" id="UP001064632">
    <property type="component" value="Chromosome"/>
</dbReference>